<organism evidence="2 3">
    <name type="scientific">Chitinophaga chungangae</name>
    <dbReference type="NCBI Taxonomy" id="2821488"/>
    <lineage>
        <taxon>Bacteria</taxon>
        <taxon>Pseudomonadati</taxon>
        <taxon>Bacteroidota</taxon>
        <taxon>Chitinophagia</taxon>
        <taxon>Chitinophagales</taxon>
        <taxon>Chitinophagaceae</taxon>
        <taxon>Chitinophaga</taxon>
    </lineage>
</organism>
<protein>
    <submittedName>
        <fullName evidence="2">Uncharacterized protein</fullName>
    </submittedName>
</protein>
<dbReference type="RefSeq" id="WP_209144374.1">
    <property type="nucleotide sequence ID" value="NZ_JAGHKP010000001.1"/>
</dbReference>
<feature type="transmembrane region" description="Helical" evidence="1">
    <location>
        <begin position="36"/>
        <end position="55"/>
    </location>
</feature>
<keyword evidence="1" id="KW-0812">Transmembrane</keyword>
<keyword evidence="3" id="KW-1185">Reference proteome</keyword>
<proteinExistence type="predicted"/>
<evidence type="ECO:0000256" key="1">
    <source>
        <dbReference type="SAM" id="Phobius"/>
    </source>
</evidence>
<feature type="transmembrane region" description="Helical" evidence="1">
    <location>
        <begin position="12"/>
        <end position="30"/>
    </location>
</feature>
<gene>
    <name evidence="2" type="ORF">J7I43_06315</name>
</gene>
<dbReference type="Proteomes" id="UP000679126">
    <property type="component" value="Unassembled WGS sequence"/>
</dbReference>
<accession>A0ABS3YAW5</accession>
<keyword evidence="1" id="KW-1133">Transmembrane helix</keyword>
<comment type="caution">
    <text evidence="2">The sequence shown here is derived from an EMBL/GenBank/DDBJ whole genome shotgun (WGS) entry which is preliminary data.</text>
</comment>
<dbReference type="EMBL" id="JAGHKP010000001">
    <property type="protein sequence ID" value="MBO9151814.1"/>
    <property type="molecule type" value="Genomic_DNA"/>
</dbReference>
<keyword evidence="1" id="KW-0472">Membrane</keyword>
<sequence length="77" mass="8559">MTENKENVPVSGMVLVLLVILNAVVLRAGLTKSTGWYWALCLTVPLLLIVSRNACKKQPDTVRGNLGGQLRWLLKVW</sequence>
<reference evidence="3" key="1">
    <citation type="submission" date="2021-03" db="EMBL/GenBank/DDBJ databases">
        <title>Assistant Professor.</title>
        <authorList>
            <person name="Huq M.A."/>
        </authorList>
    </citation>
    <scope>NUCLEOTIDE SEQUENCE [LARGE SCALE GENOMIC DNA]</scope>
    <source>
        <strain evidence="3">MAH-28</strain>
    </source>
</reference>
<evidence type="ECO:0000313" key="2">
    <source>
        <dbReference type="EMBL" id="MBO9151814.1"/>
    </source>
</evidence>
<name>A0ABS3YAW5_9BACT</name>
<evidence type="ECO:0000313" key="3">
    <source>
        <dbReference type="Proteomes" id="UP000679126"/>
    </source>
</evidence>